<dbReference type="Proteomes" id="UP001150941">
    <property type="component" value="Unassembled WGS sequence"/>
</dbReference>
<dbReference type="GeneID" id="83204274"/>
<evidence type="ECO:0000313" key="3">
    <source>
        <dbReference type="Proteomes" id="UP001150941"/>
    </source>
</evidence>
<gene>
    <name evidence="2" type="ORF">N7468_007675</name>
</gene>
<evidence type="ECO:0000313" key="2">
    <source>
        <dbReference type="EMBL" id="KAJ5226450.1"/>
    </source>
</evidence>
<dbReference type="OrthoDB" id="3348320at2759"/>
<keyword evidence="3" id="KW-1185">Reference proteome</keyword>
<keyword evidence="1" id="KW-0732">Signal</keyword>
<feature type="signal peptide" evidence="1">
    <location>
        <begin position="1"/>
        <end position="18"/>
    </location>
</feature>
<reference evidence="2" key="2">
    <citation type="journal article" date="2023" name="IMA Fungus">
        <title>Comparative genomic study of the Penicillium genus elucidates a diverse pangenome and 15 lateral gene transfer events.</title>
        <authorList>
            <person name="Petersen C."/>
            <person name="Sorensen T."/>
            <person name="Nielsen M.R."/>
            <person name="Sondergaard T.E."/>
            <person name="Sorensen J.L."/>
            <person name="Fitzpatrick D.A."/>
            <person name="Frisvad J.C."/>
            <person name="Nielsen K.L."/>
        </authorList>
    </citation>
    <scope>NUCLEOTIDE SEQUENCE</scope>
    <source>
        <strain evidence="2">IBT 19713</strain>
    </source>
</reference>
<dbReference type="AlphaFoldDB" id="A0A9W9NUS6"/>
<dbReference type="EMBL" id="JAPQKS010000005">
    <property type="protein sequence ID" value="KAJ5226450.1"/>
    <property type="molecule type" value="Genomic_DNA"/>
</dbReference>
<organism evidence="2 3">
    <name type="scientific">Penicillium chermesinum</name>
    <dbReference type="NCBI Taxonomy" id="63820"/>
    <lineage>
        <taxon>Eukaryota</taxon>
        <taxon>Fungi</taxon>
        <taxon>Dikarya</taxon>
        <taxon>Ascomycota</taxon>
        <taxon>Pezizomycotina</taxon>
        <taxon>Eurotiomycetes</taxon>
        <taxon>Eurotiomycetidae</taxon>
        <taxon>Eurotiales</taxon>
        <taxon>Aspergillaceae</taxon>
        <taxon>Penicillium</taxon>
    </lineage>
</organism>
<proteinExistence type="predicted"/>
<sequence>MGINPWLAAFAPIRLMTAGGFLAVSYLKNRDSTGDIDFLLDPEYASDTEIKNALHETATSVANELQYNEEWLNEAMAIFVSAHSRRVLFQRAEAQGIALFKGQYLEILAAPIEWALERKLRRIYAADRERKIASDLDDAVALLERMKERNGGPLELETVRQMNMNGFDITPDYGTMQQVARAYRDKFGENIFQQ</sequence>
<comment type="caution">
    <text evidence="2">The sequence shown here is derived from an EMBL/GenBank/DDBJ whole genome shotgun (WGS) entry which is preliminary data.</text>
</comment>
<accession>A0A9W9NUS6</accession>
<evidence type="ECO:0000256" key="1">
    <source>
        <dbReference type="SAM" id="SignalP"/>
    </source>
</evidence>
<name>A0A9W9NUS6_9EURO</name>
<dbReference type="RefSeq" id="XP_058329861.1">
    <property type="nucleotide sequence ID" value="XM_058476971.1"/>
</dbReference>
<protein>
    <submittedName>
        <fullName evidence="2">Uncharacterized protein</fullName>
    </submittedName>
</protein>
<reference evidence="2" key="1">
    <citation type="submission" date="2022-11" db="EMBL/GenBank/DDBJ databases">
        <authorList>
            <person name="Petersen C."/>
        </authorList>
    </citation>
    <scope>NUCLEOTIDE SEQUENCE</scope>
    <source>
        <strain evidence="2">IBT 19713</strain>
    </source>
</reference>
<feature type="chain" id="PRO_5040908038" evidence="1">
    <location>
        <begin position="19"/>
        <end position="194"/>
    </location>
</feature>